<protein>
    <submittedName>
        <fullName evidence="2">Uncharacterized protein</fullName>
    </submittedName>
</protein>
<evidence type="ECO:0000313" key="3">
    <source>
        <dbReference type="Proteomes" id="UP001168821"/>
    </source>
</evidence>
<organism evidence="2 3">
    <name type="scientific">Zophobas morio</name>
    <dbReference type="NCBI Taxonomy" id="2755281"/>
    <lineage>
        <taxon>Eukaryota</taxon>
        <taxon>Metazoa</taxon>
        <taxon>Ecdysozoa</taxon>
        <taxon>Arthropoda</taxon>
        <taxon>Hexapoda</taxon>
        <taxon>Insecta</taxon>
        <taxon>Pterygota</taxon>
        <taxon>Neoptera</taxon>
        <taxon>Endopterygota</taxon>
        <taxon>Coleoptera</taxon>
        <taxon>Polyphaga</taxon>
        <taxon>Cucujiformia</taxon>
        <taxon>Tenebrionidae</taxon>
        <taxon>Zophobas</taxon>
    </lineage>
</organism>
<comment type="caution">
    <text evidence="2">The sequence shown here is derived from an EMBL/GenBank/DDBJ whole genome shotgun (WGS) entry which is preliminary data.</text>
</comment>
<evidence type="ECO:0000256" key="1">
    <source>
        <dbReference type="SAM" id="Coils"/>
    </source>
</evidence>
<dbReference type="AlphaFoldDB" id="A0AA38IHE7"/>
<name>A0AA38IHE7_9CUCU</name>
<dbReference type="EMBL" id="JALNTZ010000004">
    <property type="protein sequence ID" value="KAJ3654281.1"/>
    <property type="molecule type" value="Genomic_DNA"/>
</dbReference>
<keyword evidence="3" id="KW-1185">Reference proteome</keyword>
<reference evidence="2" key="1">
    <citation type="journal article" date="2023" name="G3 (Bethesda)">
        <title>Whole genome assemblies of Zophobas morio and Tenebrio molitor.</title>
        <authorList>
            <person name="Kaur S."/>
            <person name="Stinson S.A."/>
            <person name="diCenzo G.C."/>
        </authorList>
    </citation>
    <scope>NUCLEOTIDE SEQUENCE</scope>
    <source>
        <strain evidence="2">QUZm001</strain>
    </source>
</reference>
<dbReference type="Proteomes" id="UP001168821">
    <property type="component" value="Unassembled WGS sequence"/>
</dbReference>
<feature type="coiled-coil region" evidence="1">
    <location>
        <begin position="225"/>
        <end position="274"/>
    </location>
</feature>
<keyword evidence="1" id="KW-0175">Coiled coil</keyword>
<accession>A0AA38IHE7</accession>
<sequence>MSQLKKKRFRFSERERIRCLNALFDLLCETEFTNEEDVWKKLHAVVSEDERERFQNCSFKLLKDHMLEQVIKFRKFDADEATESGKERIQTEWGDAVRKLLTVWSQYEDVAQIDIENKKNERGKKRCSGQKFDEVMPAKAIRQAALQSLDNPIESCNSEQILETEATDVDNEIFFHTVDDFNDTDIDGERGGREGFNQESSRVYTAAARKTRNGTKDGTSFSYLIEKMKRESQLQQEQLRFKEKQHQDNMKIQIEELEFKKAKLEFEQKKWQEEEEGRKIERQKNAILNRFLENILTQNLNNKNLT</sequence>
<gene>
    <name evidence="2" type="ORF">Zmor_013477</name>
</gene>
<proteinExistence type="predicted"/>
<evidence type="ECO:0000313" key="2">
    <source>
        <dbReference type="EMBL" id="KAJ3654281.1"/>
    </source>
</evidence>